<dbReference type="EMBL" id="FQZU01000011">
    <property type="protein sequence ID" value="SHJ74157.1"/>
    <property type="molecule type" value="Genomic_DNA"/>
</dbReference>
<dbReference type="PANTHER" id="PTHR30548">
    <property type="entry name" value="2-HYDROXYGLUTARYL-COA DEHYDRATASE, D-COMPONENT-RELATED"/>
    <property type="match status" value="1"/>
</dbReference>
<dbReference type="Gene3D" id="3.40.50.11890">
    <property type="match status" value="1"/>
</dbReference>
<accession>A0A1M6LSG9</accession>
<dbReference type="InterPro" id="IPR010327">
    <property type="entry name" value="FldB/FldC_alpha/beta"/>
</dbReference>
<proteinExistence type="inferred from homology"/>
<organism evidence="2 3">
    <name type="scientific">Desulfatibacillum alkenivorans DSM 16219</name>
    <dbReference type="NCBI Taxonomy" id="1121393"/>
    <lineage>
        <taxon>Bacteria</taxon>
        <taxon>Pseudomonadati</taxon>
        <taxon>Thermodesulfobacteriota</taxon>
        <taxon>Desulfobacteria</taxon>
        <taxon>Desulfobacterales</taxon>
        <taxon>Desulfatibacillaceae</taxon>
        <taxon>Desulfatibacillum</taxon>
    </lineage>
</organism>
<sequence length="378" mass="41890">MIQKLLTGFDNMPEQSLASLEEAREEGRKVVGIYCIFAPVEMIRAAGALPVGLCGKKQEPIAAAEAELPANLCPLIKSSYGFAVTDTCPFFAASDVIVGETTCDGKKKMYEIMQRLKPVHLMHLPYDPALPHSLAFWREEVNRFGAFLEELTGLPLTVDELNRRIRIQNRVRKALRNLHEANLAGGEIRVTGRELLNVLEAKNFWADQEEYAERLEALVEVLRDAPAIEQAKGPRILLTGTPIGKGSDKVLRLIEQSGATVIAMENCTSLKAAWTGVEEDSSDPLDAIARRYLNLPCACLTPNDGRAALIRELAELFRADAVVDLTWHACHTYMVEAQPLGRMINNDPGLPVLHLCTDYGESDLESLRTRIEAFLEII</sequence>
<dbReference type="Gene3D" id="1.20.1270.370">
    <property type="match status" value="1"/>
</dbReference>
<reference evidence="3" key="1">
    <citation type="submission" date="2016-11" db="EMBL/GenBank/DDBJ databases">
        <authorList>
            <person name="Varghese N."/>
            <person name="Submissions S."/>
        </authorList>
    </citation>
    <scope>NUCLEOTIDE SEQUENCE [LARGE SCALE GENOMIC DNA]</scope>
    <source>
        <strain evidence="3">DSM 16219</strain>
    </source>
</reference>
<comment type="similarity">
    <text evidence="1">Belongs to the FldB/FldC dehydratase alpha/beta subunit family.</text>
</comment>
<keyword evidence="3" id="KW-1185">Reference proteome</keyword>
<dbReference type="Gene3D" id="3.40.50.11900">
    <property type="match status" value="1"/>
</dbReference>
<dbReference type="Pfam" id="PF06050">
    <property type="entry name" value="HGD-D"/>
    <property type="match status" value="1"/>
</dbReference>
<dbReference type="NCBIfam" id="NF040772">
    <property type="entry name" value="double_cubane"/>
    <property type="match status" value="1"/>
</dbReference>
<evidence type="ECO:0000256" key="1">
    <source>
        <dbReference type="ARBA" id="ARBA00005806"/>
    </source>
</evidence>
<evidence type="ECO:0000313" key="3">
    <source>
        <dbReference type="Proteomes" id="UP000183994"/>
    </source>
</evidence>
<dbReference type="Proteomes" id="UP000183994">
    <property type="component" value="Unassembled WGS sequence"/>
</dbReference>
<gene>
    <name evidence="2" type="ORF">SAMN02745216_02172</name>
</gene>
<name>A0A1M6LSG9_9BACT</name>
<dbReference type="PANTHER" id="PTHR30548:SF6">
    <property type="entry name" value="DEHYDRATASE SUBUNIT YJIM-RELATED"/>
    <property type="match status" value="1"/>
</dbReference>
<evidence type="ECO:0000313" key="2">
    <source>
        <dbReference type="EMBL" id="SHJ74157.1"/>
    </source>
</evidence>
<dbReference type="AlphaFoldDB" id="A0A1M6LSG9"/>
<dbReference type="STRING" id="1121393.SAMN02745216_02172"/>
<dbReference type="InterPro" id="IPR047678">
    <property type="entry name" value="YjiM-like"/>
</dbReference>
<protein>
    <submittedName>
        <fullName evidence="2">Benzoyl-CoA reductase/2-hydroxyglutaryl-CoA dehydratase subunit, BcrC/BadD/HgdB</fullName>
    </submittedName>
</protein>
<dbReference type="RefSeq" id="WP_170868330.1">
    <property type="nucleotide sequence ID" value="NZ_FQZU01000011.1"/>
</dbReference>